<keyword evidence="1" id="KW-0238">DNA-binding</keyword>
<dbReference type="CDD" id="cd02209">
    <property type="entry name" value="cupin_XRE_C"/>
    <property type="match status" value="1"/>
</dbReference>
<dbReference type="CDD" id="cd00093">
    <property type="entry name" value="HTH_XRE"/>
    <property type="match status" value="1"/>
</dbReference>
<name>A0ABS6XPJ8_9SPHN</name>
<dbReference type="SMART" id="SM00530">
    <property type="entry name" value="HTH_XRE"/>
    <property type="match status" value="1"/>
</dbReference>
<dbReference type="Proteomes" id="UP001197214">
    <property type="component" value="Unassembled WGS sequence"/>
</dbReference>
<evidence type="ECO:0000259" key="2">
    <source>
        <dbReference type="PROSITE" id="PS50943"/>
    </source>
</evidence>
<gene>
    <name evidence="3" type="ORF">KY084_14845</name>
</gene>
<sequence length="220" mass="24948">MNDEQPTLGALMRSLRTRNDWTLREMSEKTGIPVSTLSKVEHDRLTLTYDKLVQLSQRLGLRMSELFADPEESGAAAVTARRSISSPESAVRVETPNYDYYYLCTELRHKRMIPVVTRIRAKSVEEFGELVRHSGEEYIHVLEGTIEVHTEFYDRITLKKGECIYIDSNMGHAYVAARGCDEAVVLGVMSSPDKDLMDALMNIHDREEQAPKRAPSGGKR</sequence>
<dbReference type="InterPro" id="IPR001387">
    <property type="entry name" value="Cro/C1-type_HTH"/>
</dbReference>
<dbReference type="PROSITE" id="PS50943">
    <property type="entry name" value="HTH_CROC1"/>
    <property type="match status" value="1"/>
</dbReference>
<dbReference type="RefSeq" id="WP_219239267.1">
    <property type="nucleotide sequence ID" value="NZ_JAHWZX010000019.1"/>
</dbReference>
<comment type="caution">
    <text evidence="3">The sequence shown here is derived from an EMBL/GenBank/DDBJ whole genome shotgun (WGS) entry which is preliminary data.</text>
</comment>
<dbReference type="Pfam" id="PF07883">
    <property type="entry name" value="Cupin_2"/>
    <property type="match status" value="1"/>
</dbReference>
<accession>A0ABS6XPJ8</accession>
<feature type="domain" description="HTH cro/C1-type" evidence="2">
    <location>
        <begin position="12"/>
        <end position="66"/>
    </location>
</feature>
<evidence type="ECO:0000256" key="1">
    <source>
        <dbReference type="ARBA" id="ARBA00023125"/>
    </source>
</evidence>
<dbReference type="InterPro" id="IPR013096">
    <property type="entry name" value="Cupin_2"/>
</dbReference>
<protein>
    <submittedName>
        <fullName evidence="3">XRE family transcriptional regulator</fullName>
    </submittedName>
</protein>
<dbReference type="InterPro" id="IPR050807">
    <property type="entry name" value="TransReg_Diox_bact_type"/>
</dbReference>
<keyword evidence="4" id="KW-1185">Reference proteome</keyword>
<dbReference type="PANTHER" id="PTHR46797">
    <property type="entry name" value="HTH-TYPE TRANSCRIPTIONAL REGULATOR"/>
    <property type="match status" value="1"/>
</dbReference>
<dbReference type="Pfam" id="PF01381">
    <property type="entry name" value="HTH_3"/>
    <property type="match status" value="1"/>
</dbReference>
<organism evidence="3 4">
    <name type="scientific">Stakelama flava</name>
    <dbReference type="NCBI Taxonomy" id="2860338"/>
    <lineage>
        <taxon>Bacteria</taxon>
        <taxon>Pseudomonadati</taxon>
        <taxon>Pseudomonadota</taxon>
        <taxon>Alphaproteobacteria</taxon>
        <taxon>Sphingomonadales</taxon>
        <taxon>Sphingomonadaceae</taxon>
        <taxon>Stakelama</taxon>
    </lineage>
</organism>
<proteinExistence type="predicted"/>
<evidence type="ECO:0000313" key="4">
    <source>
        <dbReference type="Proteomes" id="UP001197214"/>
    </source>
</evidence>
<dbReference type="EMBL" id="JAHWZX010000019">
    <property type="protein sequence ID" value="MBW4332142.1"/>
    <property type="molecule type" value="Genomic_DNA"/>
</dbReference>
<dbReference type="PANTHER" id="PTHR46797:SF20">
    <property type="entry name" value="BLR4304 PROTEIN"/>
    <property type="match status" value="1"/>
</dbReference>
<evidence type="ECO:0000313" key="3">
    <source>
        <dbReference type="EMBL" id="MBW4332142.1"/>
    </source>
</evidence>
<reference evidence="3 4" key="1">
    <citation type="submission" date="2021-07" db="EMBL/GenBank/DDBJ databases">
        <title>Stakelama flava sp. nov., a novel endophytic bacterium isolated from branch of Kandelia candel.</title>
        <authorList>
            <person name="Tuo L."/>
        </authorList>
    </citation>
    <scope>NUCLEOTIDE SEQUENCE [LARGE SCALE GENOMIC DNA]</scope>
    <source>
        <strain evidence="3 4">CBK3Z-3</strain>
    </source>
</reference>